<feature type="compositionally biased region" description="Basic and acidic residues" evidence="1">
    <location>
        <begin position="544"/>
        <end position="556"/>
    </location>
</feature>
<feature type="region of interest" description="Disordered" evidence="1">
    <location>
        <begin position="544"/>
        <end position="566"/>
    </location>
</feature>
<comment type="caution">
    <text evidence="3">The sequence shown here is derived from an EMBL/GenBank/DDBJ whole genome shotgun (WGS) entry which is preliminary data.</text>
</comment>
<organism evidence="3 4">
    <name type="scientific">Brassica napus</name>
    <name type="common">Rape</name>
    <dbReference type="NCBI Taxonomy" id="3708"/>
    <lineage>
        <taxon>Eukaryota</taxon>
        <taxon>Viridiplantae</taxon>
        <taxon>Streptophyta</taxon>
        <taxon>Embryophyta</taxon>
        <taxon>Tracheophyta</taxon>
        <taxon>Spermatophyta</taxon>
        <taxon>Magnoliopsida</taxon>
        <taxon>eudicotyledons</taxon>
        <taxon>Gunneridae</taxon>
        <taxon>Pentapetalae</taxon>
        <taxon>rosids</taxon>
        <taxon>malvids</taxon>
        <taxon>Brassicales</taxon>
        <taxon>Brassicaceae</taxon>
        <taxon>Brassiceae</taxon>
        <taxon>Brassica</taxon>
    </lineage>
</organism>
<feature type="region of interest" description="Disordered" evidence="1">
    <location>
        <begin position="675"/>
        <end position="709"/>
    </location>
</feature>
<name>A0ABQ8ABZ3_BRANA</name>
<evidence type="ECO:0000256" key="2">
    <source>
        <dbReference type="SAM" id="Phobius"/>
    </source>
</evidence>
<keyword evidence="2" id="KW-0472">Membrane</keyword>
<evidence type="ECO:0000256" key="1">
    <source>
        <dbReference type="SAM" id="MobiDB-lite"/>
    </source>
</evidence>
<sequence>CESHHHLSRRTLFSLSFQSNSIGSRTHTSVEKMPGLAHRDEHYSSGFWSKDVDGVSYNQLHKFWSELSPEARHELLRIDRHALFEQARKNMCCSKCIGLLLEDFSQIVSNGKSLQQKGDLPCNRSGALKDGNHKCIGELHDPAVDQWGGLTATRDGLLTVPDCYLYAKSFKGLQNVFESARARERKRELLYPHACGSRQGMVGYGKGHGTTRDTCALHTTSLSCDTLVAFWSALEEETRLSLSRMKEEDFIERLTNRFKCKKFCKDCRRNVIREFKELKELKRMQREPQCTDWFCVADTAIHYEVDNDSVRADWSQYFKENDGYQYIEWAIGTEEWETDILKYKYVGNDGSAQVNGLDLRGLHQCYITVRAFKDNGRCSEVSVKAHALRGQQCVHSWLVVGDGFVSVKRGECLRTLFEHAEDVEEQEDEVLVDKDENEVGGECLRPQKHAKTPELAREFLLDAAAVIFKEQVEKAYRESTARQNAHSMFVSLSSKLLEQRVHIACKEIVTLENQVCVAILILFDNLLNLSRRFYTYSSTPLKERLKEKEREKEQKNPKFSNKPVLPREEDGFLNLDEEMNTSVSCEEESATETGDVDEDLSPPDDDEDGWKRVIYNKGRQEVITHYCVREVIIDDEDGKGCFTTKEGKKMEEVGIRQKKNDDMYLKDPMMSRASSLDNCSSCLSEGDNNGNTESHSMSDSEDVSQHSEGRENLVFSENYMPVDQTQTLEPLEAADERRDMESPGPQTDSDEGFFSLFHFGGPVALSRGGSKSGDYVFGDLTGNCKKKRKESIVGEEYNLFAKSNSLRLRSDGGNILREETKSREVYEEKLRRANLEYDPTMNPGLGSARCPRCLSLLTPNYEKGEWTITPVLHDAAAVAGSGIGGLLSAVNAFNTGIPYLQNRFPRSKRLSFLVGFPLLLGYSGLGAAFGGYALPKFAQLTVTSYYASSSASHYAISMLTRRIEEAHLSRTQKEDVN</sequence>
<feature type="transmembrane region" description="Helical" evidence="2">
    <location>
        <begin position="877"/>
        <end position="900"/>
    </location>
</feature>
<feature type="non-terminal residue" evidence="3">
    <location>
        <position position="1"/>
    </location>
</feature>
<keyword evidence="2" id="KW-0812">Transmembrane</keyword>
<dbReference type="EMBL" id="JAGKQM010000013">
    <property type="protein sequence ID" value="KAH0889918.1"/>
    <property type="molecule type" value="Genomic_DNA"/>
</dbReference>
<dbReference type="Proteomes" id="UP000824890">
    <property type="component" value="Unassembled WGS sequence"/>
</dbReference>
<evidence type="ECO:0000313" key="4">
    <source>
        <dbReference type="Proteomes" id="UP000824890"/>
    </source>
</evidence>
<feature type="region of interest" description="Disordered" evidence="1">
    <location>
        <begin position="580"/>
        <end position="609"/>
    </location>
</feature>
<dbReference type="PANTHER" id="PTHR16897">
    <property type="entry name" value="OS10G0105400 PROTEIN"/>
    <property type="match status" value="1"/>
</dbReference>
<feature type="compositionally biased region" description="Acidic residues" evidence="1">
    <location>
        <begin position="580"/>
        <end position="608"/>
    </location>
</feature>
<feature type="compositionally biased region" description="Polar residues" evidence="1">
    <location>
        <begin position="675"/>
        <end position="697"/>
    </location>
</feature>
<proteinExistence type="predicted"/>
<evidence type="ECO:0000313" key="3">
    <source>
        <dbReference type="EMBL" id="KAH0889918.1"/>
    </source>
</evidence>
<dbReference type="PANTHER" id="PTHR16897:SF16">
    <property type="entry name" value="(RAPE) HYPOTHETICAL PROTEIN"/>
    <property type="match status" value="1"/>
</dbReference>
<feature type="transmembrane region" description="Helical" evidence="2">
    <location>
        <begin position="912"/>
        <end position="934"/>
    </location>
</feature>
<keyword evidence="4" id="KW-1185">Reference proteome</keyword>
<accession>A0ABQ8ABZ3</accession>
<keyword evidence="2" id="KW-1133">Transmembrane helix</keyword>
<protein>
    <submittedName>
        <fullName evidence="3">Uncharacterized protein</fullName>
    </submittedName>
</protein>
<reference evidence="3 4" key="1">
    <citation type="submission" date="2021-05" db="EMBL/GenBank/DDBJ databases">
        <title>Genome Assembly of Synthetic Allotetraploid Brassica napus Reveals Homoeologous Exchanges between Subgenomes.</title>
        <authorList>
            <person name="Davis J.T."/>
        </authorList>
    </citation>
    <scope>NUCLEOTIDE SEQUENCE [LARGE SCALE GENOMIC DNA]</scope>
    <source>
        <strain evidence="4">cv. Da-Ae</strain>
        <tissue evidence="3">Seedling</tissue>
    </source>
</reference>
<gene>
    <name evidence="3" type="ORF">HID58_052347</name>
</gene>